<dbReference type="Pfam" id="PF20750">
    <property type="entry name" value="PAP_NTPase"/>
    <property type="match status" value="1"/>
</dbReference>
<keyword evidence="11" id="KW-0460">Magnesium</keyword>
<evidence type="ECO:0000256" key="5">
    <source>
        <dbReference type="ARBA" id="ARBA00012388"/>
    </source>
</evidence>
<evidence type="ECO:0000256" key="7">
    <source>
        <dbReference type="ARBA" id="ARBA00022679"/>
    </source>
</evidence>
<evidence type="ECO:0000256" key="10">
    <source>
        <dbReference type="ARBA" id="ARBA00022840"/>
    </source>
</evidence>
<dbReference type="Gene3D" id="1.10.1410.10">
    <property type="match status" value="1"/>
</dbReference>
<evidence type="ECO:0000256" key="3">
    <source>
        <dbReference type="ARBA" id="ARBA00004123"/>
    </source>
</evidence>
<dbReference type="PANTHER" id="PTHR10682">
    <property type="entry name" value="POLY A POLYMERASE"/>
    <property type="match status" value="1"/>
</dbReference>
<comment type="cofactor">
    <cofactor evidence="2">
        <name>Mg(2+)</name>
        <dbReference type="ChEBI" id="CHEBI:18420"/>
    </cofactor>
</comment>
<feature type="region of interest" description="Disordered" evidence="14">
    <location>
        <begin position="818"/>
        <end position="868"/>
    </location>
</feature>
<keyword evidence="12" id="KW-0539">Nucleus</keyword>
<dbReference type="Gene3D" id="3.30.460.10">
    <property type="entry name" value="Beta Polymerase, domain 2"/>
    <property type="match status" value="1"/>
</dbReference>
<dbReference type="Pfam" id="PF04928">
    <property type="entry name" value="PAP_central"/>
    <property type="match status" value="1"/>
</dbReference>
<keyword evidence="9 13" id="KW-0547">Nucleotide-binding</keyword>
<dbReference type="Proteomes" id="UP000288725">
    <property type="component" value="Chromosome 8"/>
</dbReference>
<keyword evidence="6" id="KW-0507">mRNA processing</keyword>
<organism evidence="16 17">
    <name type="scientific">Verticillium dahliae</name>
    <name type="common">Verticillium wilt</name>
    <dbReference type="NCBI Taxonomy" id="27337"/>
    <lineage>
        <taxon>Eukaryota</taxon>
        <taxon>Fungi</taxon>
        <taxon>Dikarya</taxon>
        <taxon>Ascomycota</taxon>
        <taxon>Pezizomycotina</taxon>
        <taxon>Sordariomycetes</taxon>
        <taxon>Hypocreomycetidae</taxon>
        <taxon>Glomerellales</taxon>
        <taxon>Plectosphaerellaceae</taxon>
        <taxon>Verticillium</taxon>
    </lineage>
</organism>
<evidence type="ECO:0000256" key="12">
    <source>
        <dbReference type="ARBA" id="ARBA00023242"/>
    </source>
</evidence>
<dbReference type="Pfam" id="PF04926">
    <property type="entry name" value="PAP_RNA-bind"/>
    <property type="match status" value="1"/>
</dbReference>
<sequence length="868" mass="96556">MDHIESQLIMPTLAVPTRRPFTEQGKALGRLKLLVAGDTGIGKSSLIRAIIQSCEHITHVDPPAECTSRHRMGYSIDSVDRHQTADRSRLSISETFASTKPYPAWWNLVDDVSLSPRRQSLGDSVLDRNICFVDTTGYNTTNDSIVAETSHYIDQHLRRSMMSGLDESNVLSTISNGGGVLVDAVIFMIPGCGLSSRDLDLIRHLEPKTSIIPVLAQADTMTSAQIDCSKELILRQLAKANLAPFIFHDSTPTVAEVPIVFAVSSHSSTDEENMDAIHVVTSPPEDLSTINIQAACKLKQQKTFESPAETQKRHQVLEQLQTICDEFVKQVARKREEGSEALIKDARGRIFTYGSFRLGVYGPGSDIDTLVVVPKYVTRDDYFEIFPGLLQKMTPADAITDLAVVSDAFVPIIKFEFFGISIDLIFSRIASLKQLPKDPQWSLADSNLLRGLDERELRSLNGTRVTDEIINLVPEPSTFRLALRAIKLWAQRRAIYANIMGFPGGVAWAMLVARVCQLYPKATSSVIVNKFFHIMRRWPWPQPVLLKAVEEGPLQVRVWNPKLYRGDQFHLMPIITPAYPSMCATFNITKSAMTVIQRELQRGCEITDNVMLSKRPWGDLFIKHTFFTSGYKYYISVVTTSTTKEAHKIWSGYVESKVRVLVQGLEQHQSIAIAHAFNKGYDRRHVCHNETELSQVQEGSLQYLAGQETIETPNPEIADAKTEGGLALDDLPVDGATETGIEANGNGEGVEEEVQTWPTDVFTTTHYIGLELGEGAKSLDLSYQVDSFKQLCGQWEKYSAKLNHLTVQHVRNFNLPDDLFDPGEKKPQKQQKRAAGANGSAQTKKRGASEEAQPPAKRQQSSITAAAG</sequence>
<evidence type="ECO:0000256" key="8">
    <source>
        <dbReference type="ARBA" id="ARBA00022723"/>
    </source>
</evidence>
<dbReference type="PROSITE" id="PS51719">
    <property type="entry name" value="G_SEPTIN"/>
    <property type="match status" value="1"/>
</dbReference>
<evidence type="ECO:0000313" key="17">
    <source>
        <dbReference type="Proteomes" id="UP000288725"/>
    </source>
</evidence>
<dbReference type="GO" id="GO:0003723">
    <property type="term" value="F:RNA binding"/>
    <property type="evidence" value="ECO:0007669"/>
    <property type="project" value="InterPro"/>
</dbReference>
<dbReference type="AlphaFoldDB" id="A0A444RVN4"/>
<dbReference type="InterPro" id="IPR007010">
    <property type="entry name" value="PolA_pol_RNA-bd_dom"/>
</dbReference>
<dbReference type="InterPro" id="IPR027417">
    <property type="entry name" value="P-loop_NTPase"/>
</dbReference>
<keyword evidence="7" id="KW-0808">Transferase</keyword>
<comment type="subcellular location">
    <subcellularLocation>
        <location evidence="3">Nucleus</location>
    </subcellularLocation>
</comment>
<dbReference type="InterPro" id="IPR048840">
    <property type="entry name" value="PolA_pol_NTPase"/>
</dbReference>
<comment type="cofactor">
    <cofactor evidence="1">
        <name>Mn(2+)</name>
        <dbReference type="ChEBI" id="CHEBI:29035"/>
    </cofactor>
</comment>
<dbReference type="InterPro" id="IPR030379">
    <property type="entry name" value="G_SEPTIN_dom"/>
</dbReference>
<dbReference type="Gene3D" id="3.40.50.300">
    <property type="entry name" value="P-loop containing nucleotide triphosphate hydrolases"/>
    <property type="match status" value="1"/>
</dbReference>
<dbReference type="EMBL" id="RSDZ01000067">
    <property type="protein sequence ID" value="RXG45213.1"/>
    <property type="molecule type" value="Genomic_DNA"/>
</dbReference>
<dbReference type="InterPro" id="IPR011068">
    <property type="entry name" value="NuclTrfase_I-like_C"/>
</dbReference>
<feature type="compositionally biased region" description="Polar residues" evidence="14">
    <location>
        <begin position="858"/>
        <end position="868"/>
    </location>
</feature>
<accession>A0A444RVN4</accession>
<dbReference type="GO" id="GO:0006397">
    <property type="term" value="P:mRNA processing"/>
    <property type="evidence" value="ECO:0007669"/>
    <property type="project" value="UniProtKB-KW"/>
</dbReference>
<dbReference type="SUPFAM" id="SSF81301">
    <property type="entry name" value="Nucleotidyltransferase"/>
    <property type="match status" value="1"/>
</dbReference>
<feature type="domain" description="Septin-type G" evidence="15">
    <location>
        <begin position="27"/>
        <end position="350"/>
    </location>
</feature>
<dbReference type="GO" id="GO:0005524">
    <property type="term" value="F:ATP binding"/>
    <property type="evidence" value="ECO:0007669"/>
    <property type="project" value="UniProtKB-KW"/>
</dbReference>
<evidence type="ECO:0000256" key="4">
    <source>
        <dbReference type="ARBA" id="ARBA00010912"/>
    </source>
</evidence>
<evidence type="ECO:0000259" key="15">
    <source>
        <dbReference type="PROSITE" id="PS51719"/>
    </source>
</evidence>
<dbReference type="PANTHER" id="PTHR10682:SF10">
    <property type="entry name" value="POLYNUCLEOTIDE ADENYLYLTRANSFERASE"/>
    <property type="match status" value="1"/>
</dbReference>
<dbReference type="GO" id="GO:1990817">
    <property type="term" value="F:poly(A) RNA polymerase activity"/>
    <property type="evidence" value="ECO:0007669"/>
    <property type="project" value="UniProtKB-EC"/>
</dbReference>
<dbReference type="Pfam" id="PF00735">
    <property type="entry name" value="Septin"/>
    <property type="match status" value="1"/>
</dbReference>
<dbReference type="SUPFAM" id="SSF81631">
    <property type="entry name" value="PAP/OAS1 substrate-binding domain"/>
    <property type="match status" value="1"/>
</dbReference>
<dbReference type="SUPFAM" id="SSF52540">
    <property type="entry name" value="P-loop containing nucleoside triphosphate hydrolases"/>
    <property type="match status" value="1"/>
</dbReference>
<dbReference type="InterPro" id="IPR007012">
    <property type="entry name" value="PolA_pol_cen_dom"/>
</dbReference>
<dbReference type="GO" id="GO:0031123">
    <property type="term" value="P:RNA 3'-end processing"/>
    <property type="evidence" value="ECO:0007669"/>
    <property type="project" value="InterPro"/>
</dbReference>
<comment type="similarity">
    <text evidence="4">Belongs to the poly(A) polymerase family.</text>
</comment>
<reference evidence="16 17" key="1">
    <citation type="submission" date="2018-12" db="EMBL/GenBank/DDBJ databases">
        <title>Genome of Verticillium dahliae isolate Getta Getta.</title>
        <authorList>
            <person name="Gardiner D.M."/>
        </authorList>
    </citation>
    <scope>NUCLEOTIDE SEQUENCE [LARGE SCALE GENOMIC DNA]</scope>
    <source>
        <strain evidence="16 17">Getta Getta</strain>
    </source>
</reference>
<evidence type="ECO:0000256" key="6">
    <source>
        <dbReference type="ARBA" id="ARBA00022664"/>
    </source>
</evidence>
<dbReference type="GO" id="GO:0005525">
    <property type="term" value="F:GTP binding"/>
    <property type="evidence" value="ECO:0007669"/>
    <property type="project" value="UniProtKB-KW"/>
</dbReference>
<dbReference type="SUPFAM" id="SSF55003">
    <property type="entry name" value="PAP/Archaeal CCA-adding enzyme, C-terminal domain"/>
    <property type="match status" value="1"/>
</dbReference>
<dbReference type="GO" id="GO:0005634">
    <property type="term" value="C:nucleus"/>
    <property type="evidence" value="ECO:0007669"/>
    <property type="project" value="UniProtKB-SubCell"/>
</dbReference>
<dbReference type="CDD" id="cd05402">
    <property type="entry name" value="NT_PAP_TUTase"/>
    <property type="match status" value="1"/>
</dbReference>
<keyword evidence="8" id="KW-0479">Metal-binding</keyword>
<evidence type="ECO:0000256" key="11">
    <source>
        <dbReference type="ARBA" id="ARBA00022842"/>
    </source>
</evidence>
<evidence type="ECO:0000256" key="13">
    <source>
        <dbReference type="RuleBase" id="RU004560"/>
    </source>
</evidence>
<evidence type="ECO:0000256" key="2">
    <source>
        <dbReference type="ARBA" id="ARBA00001946"/>
    </source>
</evidence>
<evidence type="ECO:0000256" key="9">
    <source>
        <dbReference type="ARBA" id="ARBA00022741"/>
    </source>
</evidence>
<comment type="similarity">
    <text evidence="13">Belongs to the TRAFAC class TrmE-Era-EngA-EngB-Septin-like GTPase superfamily. Septin GTPase family.</text>
</comment>
<evidence type="ECO:0000256" key="14">
    <source>
        <dbReference type="SAM" id="MobiDB-lite"/>
    </source>
</evidence>
<name>A0A444RVN4_VERDA</name>
<keyword evidence="10" id="KW-0067">ATP-binding</keyword>
<protein>
    <recommendedName>
        <fullName evidence="5">polynucleotide adenylyltransferase</fullName>
        <ecNumber evidence="5">2.7.7.19</ecNumber>
    </recommendedName>
</protein>
<comment type="caution">
    <text evidence="16">The sequence shown here is derived from an EMBL/GenBank/DDBJ whole genome shotgun (WGS) entry which is preliminary data.</text>
</comment>
<dbReference type="Gene3D" id="3.30.70.590">
    <property type="entry name" value="Poly(A) polymerase predicted RNA binding domain"/>
    <property type="match status" value="1"/>
</dbReference>
<dbReference type="EC" id="2.7.7.19" evidence="5"/>
<dbReference type="GO" id="GO:0046872">
    <property type="term" value="F:metal ion binding"/>
    <property type="evidence" value="ECO:0007669"/>
    <property type="project" value="UniProtKB-KW"/>
</dbReference>
<dbReference type="FunFam" id="3.30.460.10:FF:000002">
    <property type="entry name" value="Poly(A) polymerase alpha, putative"/>
    <property type="match status" value="1"/>
</dbReference>
<evidence type="ECO:0000256" key="1">
    <source>
        <dbReference type="ARBA" id="ARBA00001936"/>
    </source>
</evidence>
<dbReference type="FunFam" id="1.10.1410.10:FF:000001">
    <property type="entry name" value="Putative poly(A) polymerase gamma"/>
    <property type="match status" value="1"/>
</dbReference>
<keyword evidence="13" id="KW-0342">GTP-binding</keyword>
<dbReference type="InterPro" id="IPR043519">
    <property type="entry name" value="NT_sf"/>
</dbReference>
<gene>
    <name evidence="16" type="ORF">VDGE_06621</name>
</gene>
<proteinExistence type="inferred from homology"/>
<evidence type="ECO:0000313" key="16">
    <source>
        <dbReference type="EMBL" id="RXG45213.1"/>
    </source>
</evidence>